<feature type="transmembrane region" description="Helical" evidence="13">
    <location>
        <begin position="88"/>
        <end position="109"/>
    </location>
</feature>
<comment type="similarity">
    <text evidence="2 10">Belongs to the cytochrome c oxidase subunit 2 family.</text>
</comment>
<evidence type="ECO:0000256" key="4">
    <source>
        <dbReference type="ARBA" id="ARBA00022660"/>
    </source>
</evidence>
<evidence type="ECO:0000313" key="17">
    <source>
        <dbReference type="Proteomes" id="UP000002215"/>
    </source>
</evidence>
<comment type="cofactor">
    <cofactor evidence="11">
        <name>Cu cation</name>
        <dbReference type="ChEBI" id="CHEBI:23378"/>
    </cofactor>
    <text evidence="11">Binds a copper A center.</text>
</comment>
<feature type="domain" description="Cytochrome oxidase subunit II transmembrane region profile" evidence="15">
    <location>
        <begin position="63"/>
        <end position="158"/>
    </location>
</feature>
<evidence type="ECO:0000256" key="9">
    <source>
        <dbReference type="ARBA" id="ARBA00023136"/>
    </source>
</evidence>
<evidence type="ECO:0000256" key="8">
    <source>
        <dbReference type="ARBA" id="ARBA00022989"/>
    </source>
</evidence>
<evidence type="ECO:0000259" key="14">
    <source>
        <dbReference type="PROSITE" id="PS50857"/>
    </source>
</evidence>
<dbReference type="AlphaFoldDB" id="A0A979FZP3"/>
<dbReference type="GO" id="GO:0004129">
    <property type="term" value="F:cytochrome-c oxidase activity"/>
    <property type="evidence" value="ECO:0007669"/>
    <property type="project" value="UniProtKB-EC"/>
</dbReference>
<dbReference type="InterPro" id="IPR045187">
    <property type="entry name" value="CcO_II"/>
</dbReference>
<dbReference type="Proteomes" id="UP000002215">
    <property type="component" value="Chromosome"/>
</dbReference>
<accession>A0A979FZP3</accession>
<dbReference type="InterPro" id="IPR002429">
    <property type="entry name" value="CcO_II-like_C"/>
</dbReference>
<dbReference type="RefSeq" id="WP_012788197.1">
    <property type="nucleotide sequence ID" value="NC_013132.1"/>
</dbReference>
<dbReference type="OrthoDB" id="9781261at2"/>
<dbReference type="PANTHER" id="PTHR22888:SF9">
    <property type="entry name" value="CYTOCHROME C OXIDASE SUBUNIT 2"/>
    <property type="match status" value="1"/>
</dbReference>
<name>A0A979FZP3_CHIPD</name>
<dbReference type="Pfam" id="PF02790">
    <property type="entry name" value="COX2_TM"/>
    <property type="match status" value="1"/>
</dbReference>
<keyword evidence="7 10" id="KW-0249">Electron transport</keyword>
<evidence type="ECO:0000313" key="16">
    <source>
        <dbReference type="EMBL" id="ACU58021.1"/>
    </source>
</evidence>
<dbReference type="EMBL" id="CP001699">
    <property type="protein sequence ID" value="ACU58021.1"/>
    <property type="molecule type" value="Genomic_DNA"/>
</dbReference>
<keyword evidence="4 10" id="KW-0679">Respiratory chain</keyword>
<feature type="transmembrane region" description="Helical" evidence="13">
    <location>
        <begin position="43"/>
        <end position="61"/>
    </location>
</feature>
<feature type="compositionally biased region" description="Low complexity" evidence="12">
    <location>
        <begin position="329"/>
        <end position="338"/>
    </location>
</feature>
<evidence type="ECO:0000256" key="2">
    <source>
        <dbReference type="ARBA" id="ARBA00007866"/>
    </source>
</evidence>
<sequence>MSGYLAVLVVVLIFVVIFQIAKASEYVSILKGEKKARQQSNRVNGFLLIIFLILGLVGVYYCNDALKGKIFFEAASEQGEGIDNMIKWTLWITGIVFIITQILLFWFSFKYQEKEGQQAFYFPHNNKLELIWTVIPAIALTILVAIGLRHWFRITSDAPKDAAVVEITGKQFNWLIRYPGKDGQLGRKFFKNINDANNPVGQDWDDQLNKDDFMATEMHLVVGKPVKLIIGSRDVIHDVGLSHFRLKMDAVPGIPTTLWFTPKYTTTEMKDKTGNPDFVYEISCDQMCGSGHYSMKANIVVETQEEFDAWTAKQVAQYGVAHPAEAPVAKPAEAPAAATDTTQKVVAANEVKP</sequence>
<evidence type="ECO:0000256" key="7">
    <source>
        <dbReference type="ARBA" id="ARBA00022982"/>
    </source>
</evidence>
<dbReference type="SUPFAM" id="SSF49503">
    <property type="entry name" value="Cupredoxins"/>
    <property type="match status" value="1"/>
</dbReference>
<gene>
    <name evidence="16" type="ordered locus">Cpin_0523</name>
</gene>
<dbReference type="PANTHER" id="PTHR22888">
    <property type="entry name" value="CYTOCHROME C OXIDASE, SUBUNIT II"/>
    <property type="match status" value="1"/>
</dbReference>
<dbReference type="PROSITE" id="PS50999">
    <property type="entry name" value="COX2_TM"/>
    <property type="match status" value="1"/>
</dbReference>
<dbReference type="GO" id="GO:0005886">
    <property type="term" value="C:plasma membrane"/>
    <property type="evidence" value="ECO:0007669"/>
    <property type="project" value="UniProtKB-SubCell"/>
</dbReference>
<feature type="transmembrane region" description="Helical" evidence="13">
    <location>
        <begin position="130"/>
        <end position="152"/>
    </location>
</feature>
<keyword evidence="9 13" id="KW-0472">Membrane</keyword>
<dbReference type="Gene3D" id="1.10.287.90">
    <property type="match status" value="1"/>
</dbReference>
<dbReference type="InterPro" id="IPR008972">
    <property type="entry name" value="Cupredoxin"/>
</dbReference>
<comment type="function">
    <text evidence="11">Subunits I and II form the functional core of the enzyme complex. Electrons originating in cytochrome c are transferred via heme a and Cu(A) to the binuclear center formed by heme a3 and Cu(B).</text>
</comment>
<evidence type="ECO:0000256" key="10">
    <source>
        <dbReference type="RuleBase" id="RU000456"/>
    </source>
</evidence>
<keyword evidence="11" id="KW-0186">Copper</keyword>
<dbReference type="GO" id="GO:0005507">
    <property type="term" value="F:copper ion binding"/>
    <property type="evidence" value="ECO:0007669"/>
    <property type="project" value="InterPro"/>
</dbReference>
<dbReference type="PRINTS" id="PR01166">
    <property type="entry name" value="CYCOXIDASEII"/>
</dbReference>
<feature type="transmembrane region" description="Helical" evidence="13">
    <location>
        <begin position="6"/>
        <end position="23"/>
    </location>
</feature>
<dbReference type="PROSITE" id="PS50857">
    <property type="entry name" value="COX2_CUA"/>
    <property type="match status" value="1"/>
</dbReference>
<evidence type="ECO:0000256" key="13">
    <source>
        <dbReference type="SAM" id="Phobius"/>
    </source>
</evidence>
<organism evidence="16 17">
    <name type="scientific">Chitinophaga pinensis (strain ATCC 43595 / DSM 2588 / LMG 13176 / NBRC 15968 / NCIMB 11800 / UQM 2034)</name>
    <dbReference type="NCBI Taxonomy" id="485918"/>
    <lineage>
        <taxon>Bacteria</taxon>
        <taxon>Pseudomonadati</taxon>
        <taxon>Bacteroidota</taxon>
        <taxon>Chitinophagia</taxon>
        <taxon>Chitinophagales</taxon>
        <taxon>Chitinophagaceae</taxon>
        <taxon>Chitinophaga</taxon>
    </lineage>
</organism>
<evidence type="ECO:0000256" key="6">
    <source>
        <dbReference type="ARBA" id="ARBA00022967"/>
    </source>
</evidence>
<evidence type="ECO:0000259" key="15">
    <source>
        <dbReference type="PROSITE" id="PS50999"/>
    </source>
</evidence>
<comment type="catalytic activity">
    <reaction evidence="11">
        <text>4 Fe(II)-[cytochrome c] + O2 + 8 H(+)(in) = 4 Fe(III)-[cytochrome c] + 2 H2O + 4 H(+)(out)</text>
        <dbReference type="Rhea" id="RHEA:11436"/>
        <dbReference type="Rhea" id="RHEA-COMP:10350"/>
        <dbReference type="Rhea" id="RHEA-COMP:14399"/>
        <dbReference type="ChEBI" id="CHEBI:15377"/>
        <dbReference type="ChEBI" id="CHEBI:15378"/>
        <dbReference type="ChEBI" id="CHEBI:15379"/>
        <dbReference type="ChEBI" id="CHEBI:29033"/>
        <dbReference type="ChEBI" id="CHEBI:29034"/>
        <dbReference type="EC" id="7.1.1.9"/>
    </reaction>
</comment>
<keyword evidence="6" id="KW-1278">Translocase</keyword>
<reference evidence="16 17" key="2">
    <citation type="journal article" date="2010" name="Stand. Genomic Sci.">
        <title>Complete genome sequence of Chitinophaga pinensis type strain (UQM 2034).</title>
        <authorList>
            <person name="Glavina Del Rio T."/>
            <person name="Abt B."/>
            <person name="Spring S."/>
            <person name="Lapidus A."/>
            <person name="Nolan M."/>
            <person name="Tice H."/>
            <person name="Copeland A."/>
            <person name="Cheng J.F."/>
            <person name="Chen F."/>
            <person name="Bruce D."/>
            <person name="Goodwin L."/>
            <person name="Pitluck S."/>
            <person name="Ivanova N."/>
            <person name="Mavromatis K."/>
            <person name="Mikhailova N."/>
            <person name="Pati A."/>
            <person name="Chen A."/>
            <person name="Palaniappan K."/>
            <person name="Land M."/>
            <person name="Hauser L."/>
            <person name="Chang Y.J."/>
            <person name="Jeffries C.D."/>
            <person name="Chain P."/>
            <person name="Saunders E."/>
            <person name="Detter J.C."/>
            <person name="Brettin T."/>
            <person name="Rohde M."/>
            <person name="Goker M."/>
            <person name="Bristow J."/>
            <person name="Eisen J.A."/>
            <person name="Markowitz V."/>
            <person name="Hugenholtz P."/>
            <person name="Kyrpides N.C."/>
            <person name="Klenk H.P."/>
            <person name="Lucas S."/>
        </authorList>
    </citation>
    <scope>NUCLEOTIDE SEQUENCE [LARGE SCALE GENOMIC DNA]</scope>
    <source>
        <strain evidence="17">ATCC 43595 / DSM 2588 / LMG 13176 / NBRC 15968 / NCIMB 11800 / UQM 2034</strain>
    </source>
</reference>
<dbReference type="SUPFAM" id="SSF81464">
    <property type="entry name" value="Cytochrome c oxidase subunit II-like, transmembrane region"/>
    <property type="match status" value="1"/>
</dbReference>
<proteinExistence type="inferred from homology"/>
<protein>
    <recommendedName>
        <fullName evidence="11">Cytochrome c oxidase subunit 2</fullName>
        <ecNumber evidence="11">7.1.1.9</ecNumber>
    </recommendedName>
</protein>
<keyword evidence="3 10" id="KW-0813">Transport</keyword>
<keyword evidence="11" id="KW-0479">Metal-binding</keyword>
<dbReference type="KEGG" id="cpi:Cpin_0523"/>
<dbReference type="Gene3D" id="2.60.40.420">
    <property type="entry name" value="Cupredoxins - blue copper proteins"/>
    <property type="match status" value="1"/>
</dbReference>
<evidence type="ECO:0000256" key="1">
    <source>
        <dbReference type="ARBA" id="ARBA00004141"/>
    </source>
</evidence>
<evidence type="ECO:0000256" key="5">
    <source>
        <dbReference type="ARBA" id="ARBA00022692"/>
    </source>
</evidence>
<dbReference type="InterPro" id="IPR036257">
    <property type="entry name" value="Cyt_c_oxidase_su2_TM_sf"/>
</dbReference>
<reference evidence="17" key="1">
    <citation type="submission" date="2009-08" db="EMBL/GenBank/DDBJ databases">
        <title>The complete genome of Chitinophaga pinensis DSM 2588.</title>
        <authorList>
            <consortium name="US DOE Joint Genome Institute (JGI-PGF)"/>
            <person name="Lucas S."/>
            <person name="Copeland A."/>
            <person name="Lapidus A."/>
            <person name="Glavina del Rio T."/>
            <person name="Dalin E."/>
            <person name="Tice H."/>
            <person name="Bruce D."/>
            <person name="Goodwin L."/>
            <person name="Pitluck S."/>
            <person name="Kyrpides N."/>
            <person name="Mavromatis K."/>
            <person name="Ivanova N."/>
            <person name="Mikhailova N."/>
            <person name="Sims D."/>
            <person name="Meinche L."/>
            <person name="Brettin T."/>
            <person name="Detter J.C."/>
            <person name="Han C."/>
            <person name="Larimer F."/>
            <person name="Land M."/>
            <person name="Hauser L."/>
            <person name="Markowitz V."/>
            <person name="Cheng J.-F."/>
            <person name="Hugenholtz P."/>
            <person name="Woyke T."/>
            <person name="Wu D."/>
            <person name="Spring S."/>
            <person name="Klenk H.-P."/>
            <person name="Eisen J.A."/>
        </authorList>
    </citation>
    <scope>NUCLEOTIDE SEQUENCE [LARGE SCALE GENOMIC DNA]</scope>
    <source>
        <strain evidence="17">ATCC 43595 / DSM 2588 / LMG 13176 / NBRC 15968 / NCIMB 11800 / UQM 2034</strain>
    </source>
</reference>
<dbReference type="InterPro" id="IPR011759">
    <property type="entry name" value="Cyt_c_oxidase_su2_TM_dom"/>
</dbReference>
<evidence type="ECO:0000256" key="12">
    <source>
        <dbReference type="SAM" id="MobiDB-lite"/>
    </source>
</evidence>
<evidence type="ECO:0000256" key="11">
    <source>
        <dbReference type="RuleBase" id="RU004024"/>
    </source>
</evidence>
<evidence type="ECO:0000256" key="3">
    <source>
        <dbReference type="ARBA" id="ARBA00022448"/>
    </source>
</evidence>
<feature type="region of interest" description="Disordered" evidence="12">
    <location>
        <begin position="329"/>
        <end position="353"/>
    </location>
</feature>
<dbReference type="GO" id="GO:0042773">
    <property type="term" value="P:ATP synthesis coupled electron transport"/>
    <property type="evidence" value="ECO:0007669"/>
    <property type="project" value="TreeGrafter"/>
</dbReference>
<keyword evidence="5 10" id="KW-0812">Transmembrane</keyword>
<dbReference type="Pfam" id="PF00116">
    <property type="entry name" value="COX2"/>
    <property type="match status" value="1"/>
</dbReference>
<comment type="subcellular location">
    <subcellularLocation>
        <location evidence="10">Cell membrane</location>
        <topology evidence="10">Multi-pass membrane protein</topology>
    </subcellularLocation>
    <subcellularLocation>
        <location evidence="1">Membrane</location>
        <topology evidence="1">Multi-pass membrane protein</topology>
    </subcellularLocation>
</comment>
<keyword evidence="8 13" id="KW-1133">Transmembrane helix</keyword>
<dbReference type="EC" id="7.1.1.9" evidence="11"/>
<feature type="domain" description="Cytochrome oxidase subunit II copper A binding" evidence="14">
    <location>
        <begin position="160"/>
        <end position="313"/>
    </location>
</feature>